<dbReference type="PRINTS" id="PR00792">
    <property type="entry name" value="PEPSIN"/>
</dbReference>
<dbReference type="Gene3D" id="2.40.70.10">
    <property type="entry name" value="Acid Proteases"/>
    <property type="match status" value="2"/>
</dbReference>
<dbReference type="SUPFAM" id="SSF50630">
    <property type="entry name" value="Acid proteases"/>
    <property type="match status" value="1"/>
</dbReference>
<feature type="chain" id="PRO_5044869847" description="Peptidase A1 domain-containing protein" evidence="5">
    <location>
        <begin position="17"/>
        <end position="380"/>
    </location>
</feature>
<dbReference type="PANTHER" id="PTHR47966">
    <property type="entry name" value="BETA-SITE APP-CLEAVING ENZYME, ISOFORM A-RELATED"/>
    <property type="match status" value="1"/>
</dbReference>
<dbReference type="InterPro" id="IPR033121">
    <property type="entry name" value="PEPTIDASE_A1"/>
</dbReference>
<dbReference type="Pfam" id="PF00026">
    <property type="entry name" value="Asp"/>
    <property type="match status" value="1"/>
</dbReference>
<keyword evidence="5" id="KW-0732">Signal</keyword>
<evidence type="ECO:0000256" key="5">
    <source>
        <dbReference type="SAM" id="SignalP"/>
    </source>
</evidence>
<dbReference type="InterPro" id="IPR001461">
    <property type="entry name" value="Aspartic_peptidase_A1"/>
</dbReference>
<feature type="domain" description="Peptidase A1" evidence="6">
    <location>
        <begin position="65"/>
        <end position="377"/>
    </location>
</feature>
<evidence type="ECO:0000313" key="8">
    <source>
        <dbReference type="Proteomes" id="UP001591681"/>
    </source>
</evidence>
<sequence>MKHLILSLLCLAFAEGLLRVPLSSRKDIYEELQKRGVLEDVLKHRQFSAGNVYAEDLINLQDMSYFGKINVGTPAQTFYVHFDTGSTTLWVNSVYCKSDACTHHPLFNPQKSSTYYSNGQPFSIHYGTGSLTGVIGYDTVSMGELTVRRQKIGLSVTEPGSNFARPLHDGLMGLAFKPDQQTIVDTMIQEGLIEEPVFAFYLSRNSARGSEAVFGGTDPSHYQGEIHWVPVARDSHWQLVFEGFEVNHQATGWCNTGCSAIVDTGTSMLEAPPQYVDGLHSMLGAYKDDSGHYVFDCSIVSSRPTLTFIMNGGHFHLPPSAYVLQEQDSDGNPYCRSGIKQSHESYRDGLPYWILGDVFLRQFYSVFDQGNGRVGFAQLA</sequence>
<proteinExistence type="inferred from homology"/>
<dbReference type="InterPro" id="IPR021109">
    <property type="entry name" value="Peptidase_aspartic_dom_sf"/>
</dbReference>
<feature type="active site" evidence="3">
    <location>
        <position position="83"/>
    </location>
</feature>
<dbReference type="PROSITE" id="PS51767">
    <property type="entry name" value="PEPTIDASE_A1"/>
    <property type="match status" value="1"/>
</dbReference>
<dbReference type="Proteomes" id="UP001591681">
    <property type="component" value="Unassembled WGS sequence"/>
</dbReference>
<organism evidence="7 8">
    <name type="scientific">Coilia grayii</name>
    <name type="common">Gray's grenadier anchovy</name>
    <dbReference type="NCBI Taxonomy" id="363190"/>
    <lineage>
        <taxon>Eukaryota</taxon>
        <taxon>Metazoa</taxon>
        <taxon>Chordata</taxon>
        <taxon>Craniata</taxon>
        <taxon>Vertebrata</taxon>
        <taxon>Euteleostomi</taxon>
        <taxon>Actinopterygii</taxon>
        <taxon>Neopterygii</taxon>
        <taxon>Teleostei</taxon>
        <taxon>Clupei</taxon>
        <taxon>Clupeiformes</taxon>
        <taxon>Clupeoidei</taxon>
        <taxon>Engraulidae</taxon>
        <taxon>Coilinae</taxon>
        <taxon>Coilia</taxon>
    </lineage>
</organism>
<evidence type="ECO:0000256" key="3">
    <source>
        <dbReference type="PIRSR" id="PIRSR601461-1"/>
    </source>
</evidence>
<comment type="caution">
    <text evidence="7">The sequence shown here is derived from an EMBL/GenBank/DDBJ whole genome shotgun (WGS) entry which is preliminary data.</text>
</comment>
<name>A0ABD1J343_9TELE</name>
<evidence type="ECO:0000256" key="1">
    <source>
        <dbReference type="ARBA" id="ARBA00007447"/>
    </source>
</evidence>
<evidence type="ECO:0000256" key="4">
    <source>
        <dbReference type="PIRSR" id="PIRSR601461-2"/>
    </source>
</evidence>
<accession>A0ABD1J343</accession>
<reference evidence="7 8" key="1">
    <citation type="submission" date="2024-09" db="EMBL/GenBank/DDBJ databases">
        <title>A chromosome-level genome assembly of Gray's grenadier anchovy, Coilia grayii.</title>
        <authorList>
            <person name="Fu Z."/>
        </authorList>
    </citation>
    <scope>NUCLEOTIDE SEQUENCE [LARGE SCALE GENOMIC DNA]</scope>
    <source>
        <strain evidence="7">G4</strain>
        <tissue evidence="7">Muscle</tissue>
    </source>
</reference>
<evidence type="ECO:0000256" key="2">
    <source>
        <dbReference type="ARBA" id="ARBA00023157"/>
    </source>
</evidence>
<feature type="signal peptide" evidence="5">
    <location>
        <begin position="1"/>
        <end position="16"/>
    </location>
</feature>
<feature type="active site" evidence="3">
    <location>
        <position position="263"/>
    </location>
</feature>
<keyword evidence="8" id="KW-1185">Reference proteome</keyword>
<feature type="disulfide bond" evidence="4">
    <location>
        <begin position="96"/>
        <end position="101"/>
    </location>
</feature>
<dbReference type="PANTHER" id="PTHR47966:SF66">
    <property type="entry name" value="PEPSINOGEN C"/>
    <property type="match status" value="1"/>
</dbReference>
<evidence type="ECO:0000313" key="7">
    <source>
        <dbReference type="EMBL" id="KAL2081554.1"/>
    </source>
</evidence>
<keyword evidence="2 4" id="KW-1015">Disulfide bond</keyword>
<gene>
    <name evidence="7" type="ORF">ACEWY4_023407</name>
</gene>
<dbReference type="FunFam" id="2.40.70.10:FF:000004">
    <property type="entry name" value="Pepsin A"/>
    <property type="match status" value="1"/>
</dbReference>
<protein>
    <recommendedName>
        <fullName evidence="6">Peptidase A1 domain-containing protein</fullName>
    </recommendedName>
</protein>
<feature type="disulfide bond" evidence="4">
    <location>
        <begin position="297"/>
        <end position="335"/>
    </location>
</feature>
<dbReference type="EMBL" id="JBHFQA010000020">
    <property type="protein sequence ID" value="KAL2081554.1"/>
    <property type="molecule type" value="Genomic_DNA"/>
</dbReference>
<comment type="similarity">
    <text evidence="1">Belongs to the peptidase A1 family.</text>
</comment>
<dbReference type="FunFam" id="2.40.70.10:FF:000006">
    <property type="entry name" value="Cathepsin E"/>
    <property type="match status" value="1"/>
</dbReference>
<dbReference type="AlphaFoldDB" id="A0ABD1J343"/>
<evidence type="ECO:0000259" key="6">
    <source>
        <dbReference type="PROSITE" id="PS51767"/>
    </source>
</evidence>